<dbReference type="AlphaFoldDB" id="A0A218WH24"/>
<dbReference type="EMBL" id="PGOL01001788">
    <property type="protein sequence ID" value="PKI54321.1"/>
    <property type="molecule type" value="Genomic_DNA"/>
</dbReference>
<organism evidence="1 3">
    <name type="scientific">Punica granatum</name>
    <name type="common">Pomegranate</name>
    <dbReference type="NCBI Taxonomy" id="22663"/>
    <lineage>
        <taxon>Eukaryota</taxon>
        <taxon>Viridiplantae</taxon>
        <taxon>Streptophyta</taxon>
        <taxon>Embryophyta</taxon>
        <taxon>Tracheophyta</taxon>
        <taxon>Spermatophyta</taxon>
        <taxon>Magnoliopsida</taxon>
        <taxon>eudicotyledons</taxon>
        <taxon>Gunneridae</taxon>
        <taxon>Pentapetalae</taxon>
        <taxon>rosids</taxon>
        <taxon>malvids</taxon>
        <taxon>Myrtales</taxon>
        <taxon>Lythraceae</taxon>
        <taxon>Punica</taxon>
    </lineage>
</organism>
<gene>
    <name evidence="1" type="ORF">CDL15_Pgr005967</name>
    <name evidence="2" type="ORF">CRG98_025289</name>
</gene>
<evidence type="ECO:0000313" key="4">
    <source>
        <dbReference type="Proteomes" id="UP000233551"/>
    </source>
</evidence>
<dbReference type="Proteomes" id="UP000233551">
    <property type="component" value="Unassembled WGS sequence"/>
</dbReference>
<dbReference type="EMBL" id="MTKT01004399">
    <property type="protein sequence ID" value="OWM71779.1"/>
    <property type="molecule type" value="Genomic_DNA"/>
</dbReference>
<reference evidence="1" key="2">
    <citation type="submission" date="2017-06" db="EMBL/GenBank/DDBJ databases">
        <title>The pomegranate genome and the genomics of punicalagin biosynthesis.</title>
        <authorList>
            <person name="Xu C."/>
        </authorList>
    </citation>
    <scope>NUCLEOTIDE SEQUENCE [LARGE SCALE GENOMIC DNA]</scope>
    <source>
        <tissue evidence="1">Fresh leaf</tissue>
    </source>
</reference>
<dbReference type="Proteomes" id="UP000197138">
    <property type="component" value="Unassembled WGS sequence"/>
</dbReference>
<evidence type="ECO:0000313" key="2">
    <source>
        <dbReference type="EMBL" id="PKI54321.1"/>
    </source>
</evidence>
<name>A0A218WH24_PUNGR</name>
<evidence type="ECO:0000313" key="1">
    <source>
        <dbReference type="EMBL" id="OWM71779.1"/>
    </source>
</evidence>
<accession>A0A218WH24</accession>
<proteinExistence type="predicted"/>
<keyword evidence="4" id="KW-1185">Reference proteome</keyword>
<sequence>MPEVLDLVGLLCGRKLRDFEEEEGKKGRDLGALFVGAEEEEDDDKRAVTVVGTEGDERRDISWNCLLGGEVEDCRSSGRLPSKVRIGAASMFVATDLLPPLFFRVGMESGRERKKMDGEEPRWTRRAHKIIHVGFVTR</sequence>
<protein>
    <submittedName>
        <fullName evidence="1">Uncharacterized protein</fullName>
    </submittedName>
</protein>
<evidence type="ECO:0000313" key="3">
    <source>
        <dbReference type="Proteomes" id="UP000197138"/>
    </source>
</evidence>
<comment type="caution">
    <text evidence="1">The sequence shown here is derived from an EMBL/GenBank/DDBJ whole genome shotgun (WGS) entry which is preliminary data.</text>
</comment>
<reference evidence="2 4" key="3">
    <citation type="submission" date="2017-11" db="EMBL/GenBank/DDBJ databases">
        <title>De-novo sequencing of pomegranate (Punica granatum L.) genome.</title>
        <authorList>
            <person name="Akparov Z."/>
            <person name="Amiraslanov A."/>
            <person name="Hajiyeva S."/>
            <person name="Abbasov M."/>
            <person name="Kaur K."/>
            <person name="Hamwieh A."/>
            <person name="Solovyev V."/>
            <person name="Salamov A."/>
            <person name="Braich B."/>
            <person name="Kosarev P."/>
            <person name="Mahmoud A."/>
            <person name="Hajiyev E."/>
            <person name="Babayeva S."/>
            <person name="Izzatullayeva V."/>
            <person name="Mammadov A."/>
            <person name="Mammadov A."/>
            <person name="Sharifova S."/>
            <person name="Ojaghi J."/>
            <person name="Eynullazada K."/>
            <person name="Bayramov B."/>
            <person name="Abdulazimova A."/>
            <person name="Shahmuradov I."/>
        </authorList>
    </citation>
    <scope>NUCLEOTIDE SEQUENCE [LARGE SCALE GENOMIC DNA]</scope>
    <source>
        <strain evidence="2">AG2017</strain>
        <strain evidence="4">cv. AG2017</strain>
        <tissue evidence="2">Leaf</tissue>
    </source>
</reference>
<reference evidence="3" key="1">
    <citation type="journal article" date="2017" name="Plant J.">
        <title>The pomegranate (Punica granatum L.) genome and the genomics of punicalagin biosynthesis.</title>
        <authorList>
            <person name="Qin G."/>
            <person name="Xu C."/>
            <person name="Ming R."/>
            <person name="Tang H."/>
            <person name="Guyot R."/>
            <person name="Kramer E.M."/>
            <person name="Hu Y."/>
            <person name="Yi X."/>
            <person name="Qi Y."/>
            <person name="Xu X."/>
            <person name="Gao Z."/>
            <person name="Pan H."/>
            <person name="Jian J."/>
            <person name="Tian Y."/>
            <person name="Yue Z."/>
            <person name="Xu Y."/>
        </authorList>
    </citation>
    <scope>NUCLEOTIDE SEQUENCE [LARGE SCALE GENOMIC DNA]</scope>
    <source>
        <strain evidence="3">cv. Dabenzi</strain>
    </source>
</reference>